<dbReference type="Proteomes" id="UP001153269">
    <property type="component" value="Unassembled WGS sequence"/>
</dbReference>
<gene>
    <name evidence="1" type="ORF">PLEPLA_LOCUS42401</name>
</gene>
<keyword evidence="2" id="KW-1185">Reference proteome</keyword>
<organism evidence="1 2">
    <name type="scientific">Pleuronectes platessa</name>
    <name type="common">European plaice</name>
    <dbReference type="NCBI Taxonomy" id="8262"/>
    <lineage>
        <taxon>Eukaryota</taxon>
        <taxon>Metazoa</taxon>
        <taxon>Chordata</taxon>
        <taxon>Craniata</taxon>
        <taxon>Vertebrata</taxon>
        <taxon>Euteleostomi</taxon>
        <taxon>Actinopterygii</taxon>
        <taxon>Neopterygii</taxon>
        <taxon>Teleostei</taxon>
        <taxon>Neoteleostei</taxon>
        <taxon>Acanthomorphata</taxon>
        <taxon>Carangaria</taxon>
        <taxon>Pleuronectiformes</taxon>
        <taxon>Pleuronectoidei</taxon>
        <taxon>Pleuronectidae</taxon>
        <taxon>Pleuronectes</taxon>
    </lineage>
</organism>
<sequence>MNTDCIISGGAKCLHYPAGGAGCGLTVLEGGGAEESPRRTLFGDLPSLDVPSCTYWDRLASSLPSPSQIGLLTTDSQMSSSILVQEARRRHQPCLDFPRRNPKAEIPCPEPGKSDGARSIPWSLCQYVIIVIAASWQHTLSKPAADVSAK</sequence>
<protein>
    <submittedName>
        <fullName evidence="1">Uncharacterized protein</fullName>
    </submittedName>
</protein>
<accession>A0A9N7Z817</accession>
<evidence type="ECO:0000313" key="1">
    <source>
        <dbReference type="EMBL" id="CAB1454635.1"/>
    </source>
</evidence>
<dbReference type="EMBL" id="CADEAL010004220">
    <property type="protein sequence ID" value="CAB1454635.1"/>
    <property type="molecule type" value="Genomic_DNA"/>
</dbReference>
<comment type="caution">
    <text evidence="1">The sequence shown here is derived from an EMBL/GenBank/DDBJ whole genome shotgun (WGS) entry which is preliminary data.</text>
</comment>
<evidence type="ECO:0000313" key="2">
    <source>
        <dbReference type="Proteomes" id="UP001153269"/>
    </source>
</evidence>
<dbReference type="AlphaFoldDB" id="A0A9N7Z817"/>
<name>A0A9N7Z817_PLEPL</name>
<reference evidence="1" key="1">
    <citation type="submission" date="2020-03" db="EMBL/GenBank/DDBJ databases">
        <authorList>
            <person name="Weist P."/>
        </authorList>
    </citation>
    <scope>NUCLEOTIDE SEQUENCE</scope>
</reference>
<proteinExistence type="predicted"/>